<dbReference type="EMBL" id="CP017902">
    <property type="protein sequence ID" value="ARP18304.1"/>
    <property type="molecule type" value="Genomic_DNA"/>
</dbReference>
<dbReference type="PANTHER" id="PTHR42693">
    <property type="entry name" value="ARYLSULFATASE FAMILY MEMBER"/>
    <property type="match status" value="1"/>
</dbReference>
<gene>
    <name evidence="8" type="primary">atsA_3</name>
    <name evidence="8" type="ORF">K05K4_14680</name>
</gene>
<accession>A0A1W6UZK2</accession>
<organism evidence="8">
    <name type="scientific">Vibrio alginolyticus</name>
    <dbReference type="NCBI Taxonomy" id="663"/>
    <lineage>
        <taxon>Bacteria</taxon>
        <taxon>Pseudomonadati</taxon>
        <taxon>Pseudomonadota</taxon>
        <taxon>Gammaproteobacteria</taxon>
        <taxon>Vibrionales</taxon>
        <taxon>Vibrionaceae</taxon>
        <taxon>Vibrio</taxon>
    </lineage>
</organism>
<comment type="cofactor">
    <cofactor evidence="1">
        <name>Ca(2+)</name>
        <dbReference type="ChEBI" id="CHEBI:29108"/>
    </cofactor>
</comment>
<dbReference type="GO" id="GO:0046872">
    <property type="term" value="F:metal ion binding"/>
    <property type="evidence" value="ECO:0007669"/>
    <property type="project" value="UniProtKB-KW"/>
</dbReference>
<dbReference type="Gene3D" id="3.40.720.10">
    <property type="entry name" value="Alkaline Phosphatase, subunit A"/>
    <property type="match status" value="1"/>
</dbReference>
<reference evidence="8" key="1">
    <citation type="submission" date="2016-10" db="EMBL/GenBank/DDBJ databases">
        <title>The High Quality Genome of Vibrio alginolyticus K01M1.</title>
        <authorList>
            <person name="Wendling C."/>
            <person name="Chibani C.M."/>
            <person name="Hertel R."/>
            <person name="Sproer C."/>
            <person name="Bunk B."/>
            <person name="Overmann J."/>
            <person name="Roth O."/>
            <person name="Liesegang H."/>
        </authorList>
    </citation>
    <scope>NUCLEOTIDE SEQUENCE</scope>
    <source>
        <strain evidence="8">K05K4</strain>
    </source>
</reference>
<proteinExistence type="inferred from homology"/>
<dbReference type="PANTHER" id="PTHR42693:SF42">
    <property type="entry name" value="ARYLSULFATASE G"/>
    <property type="match status" value="1"/>
</dbReference>
<dbReference type="SUPFAM" id="SSF53649">
    <property type="entry name" value="Alkaline phosphatase-like"/>
    <property type="match status" value="1"/>
</dbReference>
<keyword evidence="6" id="KW-0106">Calcium</keyword>
<evidence type="ECO:0000256" key="3">
    <source>
        <dbReference type="ARBA" id="ARBA00022723"/>
    </source>
</evidence>
<sequence length="483" mass="54513">MKGDTMKNKIATILFLCIPLEVVAEETPNVVVMLVDNLGWGELSSYGSTRGVETKNLDQLAREGVRLTNFNVEPQCTPTRSSFMTGRRALRSGTDKVVWGVPYGMVNWEITIAEKFKEQGYNTSLYGKWHLGDQKGRFPTDQGFDEWYGIANTTDESEYSSQPGYKAILPKPQILSARAGQDPKGVKEYNLDSRRTIDSELVEHATDFINRNVKENKPFFSVITFTQPHLPTLPHPDFIGKTGKGNYSDVLAEIDFRAGQVIGAIEKAGIKDNTLVIWFSDNGPEWHMPYQGSSGPWRGAYFTALEGSLRTPFIASWPNHIKPGRVSDEIIHVVDLFASLSHVGGYKLPSDRTIDSIDQWAFLKGDSEKSNRDGFIVNNGSETYAYKWENYKMHFIDQDIMPEKGRPLQIPEIYNLIDDPKEEFDLRNNATWLFPIMIGKRVKFESSVSTSCDTIPFPAPFGYEPDCSKGNFNQFPVDGLRQK</sequence>
<evidence type="ECO:0000256" key="5">
    <source>
        <dbReference type="ARBA" id="ARBA00022801"/>
    </source>
</evidence>
<dbReference type="EC" id="3.1.6.1" evidence="8"/>
<dbReference type="Pfam" id="PF00884">
    <property type="entry name" value="Sulfatase"/>
    <property type="match status" value="1"/>
</dbReference>
<keyword evidence="5 8" id="KW-0378">Hydrolase</keyword>
<keyword evidence="4" id="KW-0732">Signal</keyword>
<comment type="similarity">
    <text evidence="2">Belongs to the sulfatase family.</text>
</comment>
<evidence type="ECO:0000313" key="8">
    <source>
        <dbReference type="EMBL" id="ARP18304.1"/>
    </source>
</evidence>
<dbReference type="Gene3D" id="3.30.1120.10">
    <property type="match status" value="1"/>
</dbReference>
<dbReference type="InterPro" id="IPR000917">
    <property type="entry name" value="Sulfatase_N"/>
</dbReference>
<keyword evidence="3" id="KW-0479">Metal-binding</keyword>
<evidence type="ECO:0000256" key="6">
    <source>
        <dbReference type="ARBA" id="ARBA00022837"/>
    </source>
</evidence>
<name>A0A1W6UZK2_VIBAL</name>
<dbReference type="AlphaFoldDB" id="A0A1W6UZK2"/>
<dbReference type="InterPro" id="IPR050738">
    <property type="entry name" value="Sulfatase"/>
</dbReference>
<evidence type="ECO:0000256" key="1">
    <source>
        <dbReference type="ARBA" id="ARBA00001913"/>
    </source>
</evidence>
<evidence type="ECO:0000259" key="7">
    <source>
        <dbReference type="Pfam" id="PF00884"/>
    </source>
</evidence>
<dbReference type="CDD" id="cd16142">
    <property type="entry name" value="ARS_like"/>
    <property type="match status" value="1"/>
</dbReference>
<dbReference type="GO" id="GO:0004065">
    <property type="term" value="F:arylsulfatase activity"/>
    <property type="evidence" value="ECO:0007669"/>
    <property type="project" value="UniProtKB-EC"/>
</dbReference>
<evidence type="ECO:0000256" key="2">
    <source>
        <dbReference type="ARBA" id="ARBA00008779"/>
    </source>
</evidence>
<protein>
    <submittedName>
        <fullName evidence="8">Arylsulfatase</fullName>
        <ecNumber evidence="8">3.1.6.1</ecNumber>
    </submittedName>
</protein>
<dbReference type="InterPro" id="IPR017850">
    <property type="entry name" value="Alkaline_phosphatase_core_sf"/>
</dbReference>
<feature type="domain" description="Sulfatase N-terminal" evidence="7">
    <location>
        <begin position="28"/>
        <end position="345"/>
    </location>
</feature>
<evidence type="ECO:0000256" key="4">
    <source>
        <dbReference type="ARBA" id="ARBA00022729"/>
    </source>
</evidence>
<dbReference type="RefSeq" id="WP_047100656.1">
    <property type="nucleotide sequence ID" value="NZ_CP017911.1"/>
</dbReference>